<keyword evidence="6" id="KW-1185">Reference proteome</keyword>
<organism evidence="5 6">
    <name type="scientific">Shewanella phaeophyticola</name>
    <dbReference type="NCBI Taxonomy" id="2978345"/>
    <lineage>
        <taxon>Bacteria</taxon>
        <taxon>Pseudomonadati</taxon>
        <taxon>Pseudomonadota</taxon>
        <taxon>Gammaproteobacteria</taxon>
        <taxon>Alteromonadales</taxon>
        <taxon>Shewanellaceae</taxon>
        <taxon>Shewanella</taxon>
    </lineage>
</organism>
<dbReference type="InterPro" id="IPR012910">
    <property type="entry name" value="Plug_dom"/>
</dbReference>
<evidence type="ECO:0000313" key="6">
    <source>
        <dbReference type="Proteomes" id="UP001431192"/>
    </source>
</evidence>
<dbReference type="InterPro" id="IPR039426">
    <property type="entry name" value="TonB-dep_rcpt-like"/>
</dbReference>
<keyword evidence="2" id="KW-1134">Transmembrane beta strand</keyword>
<keyword evidence="2" id="KW-0998">Cell outer membrane</keyword>
<keyword evidence="1 3" id="KW-0732">Signal</keyword>
<dbReference type="PROSITE" id="PS52016">
    <property type="entry name" value="TONB_DEPENDENT_REC_3"/>
    <property type="match status" value="1"/>
</dbReference>
<accession>A0ABT2P1V2</accession>
<keyword evidence="2" id="KW-0813">Transport</keyword>
<sequence>MAMIKKHKVAIAVCSLMTCQLAIAADQSDVFSLGEIVVSAQTGVRDITIHNTMTEDQIELVGAKTAADALDYIPGVHTAQSSKGEKFITIQGFEQDKILVLLDGVPYYETNYGQLDLNQIPASIIAKIEVTKGASSVLYGFKWNGWRCEYCYQKRSRWH</sequence>
<dbReference type="Pfam" id="PF07715">
    <property type="entry name" value="Plug"/>
    <property type="match status" value="1"/>
</dbReference>
<dbReference type="PANTHER" id="PTHR30069">
    <property type="entry name" value="TONB-DEPENDENT OUTER MEMBRANE RECEPTOR"/>
    <property type="match status" value="1"/>
</dbReference>
<comment type="caution">
    <text evidence="5">The sequence shown here is derived from an EMBL/GenBank/DDBJ whole genome shotgun (WGS) entry which is preliminary data.</text>
</comment>
<dbReference type="InterPro" id="IPR037066">
    <property type="entry name" value="Plug_dom_sf"/>
</dbReference>
<dbReference type="PANTHER" id="PTHR30069:SF29">
    <property type="entry name" value="HEMOGLOBIN AND HEMOGLOBIN-HAPTOGLOBIN-BINDING PROTEIN 1-RELATED"/>
    <property type="match status" value="1"/>
</dbReference>
<gene>
    <name evidence="5" type="ORF">N4T56_09195</name>
</gene>
<proteinExistence type="inferred from homology"/>
<keyword evidence="2" id="KW-0812">Transmembrane</keyword>
<dbReference type="Proteomes" id="UP001431192">
    <property type="component" value="Unassembled WGS sequence"/>
</dbReference>
<keyword evidence="2" id="KW-0472">Membrane</keyword>
<dbReference type="EMBL" id="JAODOQ010000001">
    <property type="protein sequence ID" value="MCT8986626.1"/>
    <property type="molecule type" value="Genomic_DNA"/>
</dbReference>
<evidence type="ECO:0000259" key="4">
    <source>
        <dbReference type="Pfam" id="PF07715"/>
    </source>
</evidence>
<evidence type="ECO:0000256" key="1">
    <source>
        <dbReference type="ARBA" id="ARBA00022729"/>
    </source>
</evidence>
<evidence type="ECO:0000256" key="3">
    <source>
        <dbReference type="SAM" id="SignalP"/>
    </source>
</evidence>
<reference evidence="5" key="1">
    <citation type="submission" date="2022-09" db="EMBL/GenBank/DDBJ databases">
        <title>Shewanella sp. KJ10-1 sp.nov, isolated from marine algae.</title>
        <authorList>
            <person name="Butt M."/>
            <person name="Lee J.K."/>
            <person name="Kim J.M."/>
            <person name="Choi D.G."/>
        </authorList>
    </citation>
    <scope>NUCLEOTIDE SEQUENCE</scope>
    <source>
        <strain evidence="5">KJ10-1</strain>
    </source>
</reference>
<feature type="chain" id="PRO_5046349798" evidence="3">
    <location>
        <begin position="25"/>
        <end position="159"/>
    </location>
</feature>
<comment type="similarity">
    <text evidence="2">Belongs to the TonB-dependent receptor family.</text>
</comment>
<dbReference type="RefSeq" id="WP_261733007.1">
    <property type="nucleotide sequence ID" value="NZ_JAODOQ010000001.1"/>
</dbReference>
<comment type="subcellular location">
    <subcellularLocation>
        <location evidence="2">Cell outer membrane</location>
        <topology evidence="2">Multi-pass membrane protein</topology>
    </subcellularLocation>
</comment>
<dbReference type="SUPFAM" id="SSF56935">
    <property type="entry name" value="Porins"/>
    <property type="match status" value="1"/>
</dbReference>
<feature type="domain" description="TonB-dependent receptor plug" evidence="4">
    <location>
        <begin position="51"/>
        <end position="140"/>
    </location>
</feature>
<evidence type="ECO:0000313" key="5">
    <source>
        <dbReference type="EMBL" id="MCT8986626.1"/>
    </source>
</evidence>
<protein>
    <submittedName>
        <fullName evidence="5">Plug domain-containing protein</fullName>
    </submittedName>
</protein>
<dbReference type="Gene3D" id="2.170.130.10">
    <property type="entry name" value="TonB-dependent receptor, plug domain"/>
    <property type="match status" value="1"/>
</dbReference>
<name>A0ABT2P1V2_9GAMM</name>
<evidence type="ECO:0000256" key="2">
    <source>
        <dbReference type="PROSITE-ProRule" id="PRU01360"/>
    </source>
</evidence>
<feature type="signal peptide" evidence="3">
    <location>
        <begin position="1"/>
        <end position="24"/>
    </location>
</feature>